<dbReference type="AlphaFoldDB" id="A0A4R0X245"/>
<evidence type="ECO:0000313" key="2">
    <source>
        <dbReference type="Proteomes" id="UP000294200"/>
    </source>
</evidence>
<name>A0A4R0X245_9BURK</name>
<evidence type="ECO:0000313" key="1">
    <source>
        <dbReference type="EMBL" id="TCG03894.1"/>
    </source>
</evidence>
<reference evidence="1 2" key="1">
    <citation type="submission" date="2017-02" db="EMBL/GenBank/DDBJ databases">
        <title>Paraburkholderia sophoroidis sp. nov. and Paraburkholderia steynii sp. nov. rhizobial symbionts of the fynbos legume Hypocalyptus sophoroides.</title>
        <authorList>
            <person name="Steenkamp E.T."/>
            <person name="Beukes C.W."/>
            <person name="Van Zyl E."/>
            <person name="Avontuur J."/>
            <person name="Chan W.Y."/>
            <person name="Hassen A."/>
            <person name="Palmer M."/>
            <person name="Mthombeni L."/>
            <person name="Phalane F."/>
            <person name="Sereme K."/>
            <person name="Venter S.N."/>
        </authorList>
    </citation>
    <scope>NUCLEOTIDE SEQUENCE [LARGE SCALE GENOMIC DNA]</scope>
    <source>
        <strain evidence="1 2">HC1.1ba</strain>
    </source>
</reference>
<protein>
    <submittedName>
        <fullName evidence="1">Uncharacterized protein</fullName>
    </submittedName>
</protein>
<organism evidence="1 2">
    <name type="scientific">Paraburkholderia steynii</name>
    <dbReference type="NCBI Taxonomy" id="1245441"/>
    <lineage>
        <taxon>Bacteria</taxon>
        <taxon>Pseudomonadati</taxon>
        <taxon>Pseudomonadota</taxon>
        <taxon>Betaproteobacteria</taxon>
        <taxon>Burkholderiales</taxon>
        <taxon>Burkholderiaceae</taxon>
        <taxon>Paraburkholderia</taxon>
    </lineage>
</organism>
<keyword evidence="2" id="KW-1185">Reference proteome</keyword>
<comment type="caution">
    <text evidence="1">The sequence shown here is derived from an EMBL/GenBank/DDBJ whole genome shotgun (WGS) entry which is preliminary data.</text>
</comment>
<proteinExistence type="predicted"/>
<dbReference type="EMBL" id="MWML01000319">
    <property type="protein sequence ID" value="TCG03894.1"/>
    <property type="molecule type" value="Genomic_DNA"/>
</dbReference>
<dbReference type="Proteomes" id="UP000294200">
    <property type="component" value="Unassembled WGS sequence"/>
</dbReference>
<sequence length="72" mass="8300">MKTAETSLRSAIEKWLAPTSATPIRVARFSRMGLSQRRYVHVETHRPEGSVSLFFFRHDDGKWQVFPPANGR</sequence>
<gene>
    <name evidence="1" type="ORF">BZM27_44885</name>
</gene>
<accession>A0A4R0X245</accession>